<dbReference type="SUPFAM" id="SSF56219">
    <property type="entry name" value="DNase I-like"/>
    <property type="match status" value="1"/>
</dbReference>
<keyword evidence="2" id="KW-0378">Hydrolase</keyword>
<gene>
    <name evidence="2" type="ORF">E4T88_04600</name>
</gene>
<dbReference type="OrthoDB" id="9794261at2"/>
<keyword evidence="2" id="KW-0255">Endonuclease</keyword>
<dbReference type="PANTHER" id="PTHR41349">
    <property type="match status" value="1"/>
</dbReference>
<dbReference type="InterPro" id="IPR005135">
    <property type="entry name" value="Endo/exonuclease/phosphatase"/>
</dbReference>
<reference evidence="2 3" key="1">
    <citation type="submission" date="2019-03" db="EMBL/GenBank/DDBJ databases">
        <title>Diversity of the mouse oral microbiome.</title>
        <authorList>
            <person name="Joseph S."/>
            <person name="Aduse-Opoku J."/>
            <person name="Curtis M."/>
            <person name="Wade W."/>
            <person name="Hashim A."/>
        </authorList>
    </citation>
    <scope>NUCLEOTIDE SEQUENCE [LARGE SCALE GENOMIC DNA]</scope>
    <source>
        <strain evidence="2 3">P11</strain>
    </source>
</reference>
<evidence type="ECO:0000313" key="2">
    <source>
        <dbReference type="EMBL" id="TFU91462.1"/>
    </source>
</evidence>
<dbReference type="EMBL" id="SPPK01000001">
    <property type="protein sequence ID" value="TFU91462.1"/>
    <property type="molecule type" value="Genomic_DNA"/>
</dbReference>
<accession>A0A4Y9ISX8</accession>
<name>A0A4Y9ISX8_9BACT</name>
<dbReference type="Proteomes" id="UP000298285">
    <property type="component" value="Unassembled WGS sequence"/>
</dbReference>
<dbReference type="Pfam" id="PF03372">
    <property type="entry name" value="Exo_endo_phos"/>
    <property type="match status" value="1"/>
</dbReference>
<proteinExistence type="predicted"/>
<evidence type="ECO:0000313" key="3">
    <source>
        <dbReference type="Proteomes" id="UP000298285"/>
    </source>
</evidence>
<feature type="domain" description="Endonuclease/exonuclease/phosphatase" evidence="1">
    <location>
        <begin position="40"/>
        <end position="342"/>
    </location>
</feature>
<evidence type="ECO:0000259" key="1">
    <source>
        <dbReference type="Pfam" id="PF03372"/>
    </source>
</evidence>
<dbReference type="InterPro" id="IPR036691">
    <property type="entry name" value="Endo/exonu/phosph_ase_sf"/>
</dbReference>
<comment type="caution">
    <text evidence="2">The sequence shown here is derived from an EMBL/GenBank/DDBJ whole genome shotgun (WGS) entry which is preliminary data.</text>
</comment>
<dbReference type="GO" id="GO:0004519">
    <property type="term" value="F:endonuclease activity"/>
    <property type="evidence" value="ECO:0007669"/>
    <property type="project" value="UniProtKB-KW"/>
</dbReference>
<dbReference type="PANTHER" id="PTHR41349:SF1">
    <property type="entry name" value="PROTEIN CBG08683"/>
    <property type="match status" value="1"/>
</dbReference>
<organism evidence="2 3">
    <name type="scientific">Dysgonomonas mossii</name>
    <dbReference type="NCBI Taxonomy" id="163665"/>
    <lineage>
        <taxon>Bacteria</taxon>
        <taxon>Pseudomonadati</taxon>
        <taxon>Bacteroidota</taxon>
        <taxon>Bacteroidia</taxon>
        <taxon>Bacteroidales</taxon>
        <taxon>Dysgonomonadaceae</taxon>
        <taxon>Dysgonomonas</taxon>
    </lineage>
</organism>
<dbReference type="AlphaFoldDB" id="A0A4Y9ISX8"/>
<dbReference type="Gene3D" id="3.60.10.10">
    <property type="entry name" value="Endonuclease/exonuclease/phosphatase"/>
    <property type="match status" value="1"/>
</dbReference>
<sequence>MLLISLLPFFFLSNTYCSKSIKPDIEKEEKRKAIELTLLQLNIWVECTKVPNAVQGLIDQIAGLKPDVATFCELYKGEGDDPVMPQLIDALKKQGLNYYSARIDGRAIISKYPIVEQQRINKWQFKAVLNVDGKRVAVYPAHSEYRYYTCYYPRGYNDGSKDWNKLNSPITDVATILKVCNLSGRIESAQDFINDAKTEMSKGGLVLYAGDFNEPSHLDWQAETANLFDHNGCVVNWGVSSLLYENGFKDAYRETYPDVVKYPGFTFPANNKDVAPNAITWTPDADERERIDFVYYYPDKRLTVKGAALFGPKGYIVRGKRNEDKTKDRVIKPFKDVWPTDHKGVFITFEIK</sequence>
<keyword evidence="2" id="KW-0540">Nuclease</keyword>
<protein>
    <submittedName>
        <fullName evidence="2">Endonuclease</fullName>
    </submittedName>
</protein>